<reference evidence="2 3" key="1">
    <citation type="submission" date="2019-09" db="EMBL/GenBank/DDBJ databases">
        <title>Bacillus ochoae sp. nov., Paenibacillus whitsoniae sp. nov., Paenibacillus spiritus sp. nov. Isolated from the Mars Exploration Rover during spacecraft assembly.</title>
        <authorList>
            <person name="Seuylemezian A."/>
            <person name="Vaishampayan P."/>
        </authorList>
    </citation>
    <scope>NUCLEOTIDE SEQUENCE [LARGE SCALE GENOMIC DNA]</scope>
    <source>
        <strain evidence="2 3">MER_111</strain>
    </source>
</reference>
<evidence type="ECO:0000256" key="1">
    <source>
        <dbReference type="SAM" id="SignalP"/>
    </source>
</evidence>
<dbReference type="Proteomes" id="UP000367750">
    <property type="component" value="Unassembled WGS sequence"/>
</dbReference>
<proteinExistence type="predicted"/>
<sequence>MRSVIAAASLLLLLQAGASGAAEAAPAASPSPSAASASSAVTHAEAVYRAALPLLASPEKLVQARAYVNANLYATGSYRATILTLKLENAQRYVLNNWEKRFADPSLQRKLDSVYAPGLSMSKLADAALKKGDQALASIITGAKERGYKLETAEGFYYPVIDYSLYSQYKAYVTPDIRDYISIMTTESNLPAAKDAALIISWGDVAARALSQEAFAETYQGSNRVAKVRELYSIYESDTFYGLNNTPLFHYDNLEMDLEAKAAYTALLAKNAGSNSAYLRKLSAFMELLKANDYKLTDEVKAFRDGKESAAKG</sequence>
<feature type="chain" id="PRO_5023869404" evidence="1">
    <location>
        <begin position="22"/>
        <end position="313"/>
    </location>
</feature>
<dbReference type="AlphaFoldDB" id="A0A5J5FUA5"/>
<keyword evidence="1" id="KW-0732">Signal</keyword>
<dbReference type="RefSeq" id="WP_150459739.1">
    <property type="nucleotide sequence ID" value="NZ_VYKK01000031.1"/>
</dbReference>
<gene>
    <name evidence="2" type="ORF">F4V43_18430</name>
</gene>
<evidence type="ECO:0000313" key="2">
    <source>
        <dbReference type="EMBL" id="KAA8996856.1"/>
    </source>
</evidence>
<dbReference type="EMBL" id="VYKK01000031">
    <property type="protein sequence ID" value="KAA8996856.1"/>
    <property type="molecule type" value="Genomic_DNA"/>
</dbReference>
<organism evidence="2 3">
    <name type="scientific">Paenibacillus spiritus</name>
    <dbReference type="NCBI Taxonomy" id="2496557"/>
    <lineage>
        <taxon>Bacteria</taxon>
        <taxon>Bacillati</taxon>
        <taxon>Bacillota</taxon>
        <taxon>Bacilli</taxon>
        <taxon>Bacillales</taxon>
        <taxon>Paenibacillaceae</taxon>
        <taxon>Paenibacillus</taxon>
    </lineage>
</organism>
<keyword evidence="3" id="KW-1185">Reference proteome</keyword>
<feature type="signal peptide" evidence="1">
    <location>
        <begin position="1"/>
        <end position="21"/>
    </location>
</feature>
<evidence type="ECO:0000313" key="3">
    <source>
        <dbReference type="Proteomes" id="UP000367750"/>
    </source>
</evidence>
<dbReference type="OrthoDB" id="1707591at2"/>
<comment type="caution">
    <text evidence="2">The sequence shown here is derived from an EMBL/GenBank/DDBJ whole genome shotgun (WGS) entry which is preliminary data.</text>
</comment>
<name>A0A5J5FUA5_9BACL</name>
<protein>
    <submittedName>
        <fullName evidence="2">Uncharacterized protein</fullName>
    </submittedName>
</protein>
<accession>A0A5J5FUA5</accession>